<name>L0RCR8_9BACT</name>
<feature type="region of interest" description="Disordered" evidence="1">
    <location>
        <begin position="77"/>
        <end position="112"/>
    </location>
</feature>
<reference evidence="2 3" key="1">
    <citation type="submission" date="2012-10" db="EMBL/GenBank/DDBJ databases">
        <authorList>
            <person name="Genoscope - CEA"/>
        </authorList>
    </citation>
    <scope>NUCLEOTIDE SEQUENCE [LARGE SCALE GENOMIC DNA]</scope>
    <source>
        <strain evidence="3">AM13 / DSM 14728</strain>
    </source>
</reference>
<gene>
    <name evidence="2" type="ORF">DESAM_21730</name>
</gene>
<organism evidence="2 3">
    <name type="scientific">Maridesulfovibrio hydrothermalis AM13 = DSM 14728</name>
    <dbReference type="NCBI Taxonomy" id="1121451"/>
    <lineage>
        <taxon>Bacteria</taxon>
        <taxon>Pseudomonadati</taxon>
        <taxon>Thermodesulfobacteriota</taxon>
        <taxon>Desulfovibrionia</taxon>
        <taxon>Desulfovibrionales</taxon>
        <taxon>Desulfovibrionaceae</taxon>
        <taxon>Maridesulfovibrio</taxon>
    </lineage>
</organism>
<dbReference type="HOGENOM" id="CLU_2166885_0_0_7"/>
<evidence type="ECO:0000313" key="3">
    <source>
        <dbReference type="Proteomes" id="UP000010808"/>
    </source>
</evidence>
<sequence>MKKNKGFAKVEFLANLAEIKELFQKGCTKRYIYDYLYKKGKISMTYIHFCRFDLSGNIKKKKPTSPSGIPAIRTASALPALPGNGGGGPCTRQQDNFSMENKITEEELDELT</sequence>
<dbReference type="OrthoDB" id="5458332at2"/>
<dbReference type="STRING" id="1121451.DESAM_21730"/>
<keyword evidence="3" id="KW-1185">Reference proteome</keyword>
<dbReference type="AlphaFoldDB" id="L0RCR8"/>
<proteinExistence type="predicted"/>
<dbReference type="PATRIC" id="fig|1121451.3.peg.1969"/>
<dbReference type="eggNOG" id="ENOG5030THZ">
    <property type="taxonomic scope" value="Bacteria"/>
</dbReference>
<evidence type="ECO:0000256" key="1">
    <source>
        <dbReference type="SAM" id="MobiDB-lite"/>
    </source>
</evidence>
<dbReference type="KEGG" id="dhy:DESAM_21730"/>
<evidence type="ECO:0000313" key="2">
    <source>
        <dbReference type="EMBL" id="CCO24007.1"/>
    </source>
</evidence>
<feature type="compositionally biased region" description="Polar residues" evidence="1">
    <location>
        <begin position="91"/>
        <end position="101"/>
    </location>
</feature>
<dbReference type="Proteomes" id="UP000010808">
    <property type="component" value="Chromosome"/>
</dbReference>
<accession>L0RCR8</accession>
<dbReference type="EMBL" id="FO203522">
    <property type="protein sequence ID" value="CCO24007.1"/>
    <property type="molecule type" value="Genomic_DNA"/>
</dbReference>
<protein>
    <submittedName>
        <fullName evidence="2">Uncharacterized protein</fullName>
    </submittedName>
</protein>
<dbReference type="RefSeq" id="WP_015336610.1">
    <property type="nucleotide sequence ID" value="NC_020055.1"/>
</dbReference>